<evidence type="ECO:0000313" key="3">
    <source>
        <dbReference type="EMBL" id="AKV58782.1"/>
    </source>
</evidence>
<organism evidence="3 4">
    <name type="scientific">Corynebacterium riegelii</name>
    <dbReference type="NCBI Taxonomy" id="156976"/>
    <lineage>
        <taxon>Bacteria</taxon>
        <taxon>Bacillati</taxon>
        <taxon>Actinomycetota</taxon>
        <taxon>Actinomycetes</taxon>
        <taxon>Mycobacteriales</taxon>
        <taxon>Corynebacteriaceae</taxon>
        <taxon>Corynebacterium</taxon>
    </lineage>
</organism>
<dbReference type="Pfam" id="PF13490">
    <property type="entry name" value="zf-HC2"/>
    <property type="match status" value="1"/>
</dbReference>
<dbReference type="Proteomes" id="UP000060016">
    <property type="component" value="Chromosome"/>
</dbReference>
<proteinExistence type="predicted"/>
<keyword evidence="4" id="KW-1185">Reference proteome</keyword>
<dbReference type="STRING" id="156976.AK829_05905"/>
<feature type="domain" description="Putative zinc-finger" evidence="2">
    <location>
        <begin position="5"/>
        <end position="38"/>
    </location>
</feature>
<keyword evidence="1" id="KW-0472">Membrane</keyword>
<dbReference type="EMBL" id="CP012342">
    <property type="protein sequence ID" value="AKV58782.1"/>
    <property type="molecule type" value="Genomic_DNA"/>
</dbReference>
<dbReference type="KEGG" id="crie:AK829_05905"/>
<dbReference type="InterPro" id="IPR027383">
    <property type="entry name" value="Znf_put"/>
</dbReference>
<evidence type="ECO:0000313" key="4">
    <source>
        <dbReference type="Proteomes" id="UP000060016"/>
    </source>
</evidence>
<dbReference type="RefSeq" id="WP_052205025.1">
    <property type="nucleotide sequence ID" value="NZ_CP012342.1"/>
</dbReference>
<reference evidence="3 4" key="1">
    <citation type="submission" date="2015-08" db="EMBL/GenBank/DDBJ databases">
        <authorList>
            <person name="Babu N.S."/>
            <person name="Beckwith C.J."/>
            <person name="Beseler K.G."/>
            <person name="Brison A."/>
            <person name="Carone J.V."/>
            <person name="Caskin T.P."/>
            <person name="Diamond M."/>
            <person name="Durham M.E."/>
            <person name="Foxe J.M."/>
            <person name="Go M."/>
            <person name="Henderson B.A."/>
            <person name="Jones I.B."/>
            <person name="McGettigan J.A."/>
            <person name="Micheletti S.J."/>
            <person name="Nasrallah M.E."/>
            <person name="Ortiz D."/>
            <person name="Piller C.R."/>
            <person name="Privatt S.R."/>
            <person name="Schneider S.L."/>
            <person name="Sharp S."/>
            <person name="Smith T.C."/>
            <person name="Stanton J.D."/>
            <person name="Ullery H.E."/>
            <person name="Wilson R.J."/>
            <person name="Serrano M.G."/>
            <person name="Buck G."/>
            <person name="Lee V."/>
            <person name="Wang Y."/>
            <person name="Carvalho R."/>
            <person name="Voegtly L."/>
            <person name="Shi R."/>
            <person name="Duckworth R."/>
            <person name="Johnson A."/>
            <person name="Loviza R."/>
            <person name="Walstead R."/>
            <person name="Shah Z."/>
            <person name="Kiflezghi M."/>
            <person name="Wade K."/>
            <person name="Ball S.L."/>
            <person name="Bradley K.W."/>
            <person name="Asai D.J."/>
            <person name="Bowman C.A."/>
            <person name="Russell D.A."/>
            <person name="Pope W.H."/>
            <person name="Jacobs-Sera D."/>
            <person name="Hendrix R.W."/>
            <person name="Hatfull G.F."/>
        </authorList>
    </citation>
    <scope>NUCLEOTIDE SEQUENCE [LARGE SCALE GENOMIC DNA]</scope>
    <source>
        <strain evidence="3 4">PUDD_83A45</strain>
    </source>
</reference>
<accession>A0A0K1RBH4</accession>
<protein>
    <recommendedName>
        <fullName evidence="2">Putative zinc-finger domain-containing protein</fullName>
    </recommendedName>
</protein>
<keyword evidence="1" id="KW-1133">Transmembrane helix</keyword>
<keyword evidence="1" id="KW-0812">Transmembrane</keyword>
<evidence type="ECO:0000259" key="2">
    <source>
        <dbReference type="Pfam" id="PF13490"/>
    </source>
</evidence>
<sequence>MISHQEIQSALSARLDGEDAALESEVIDAHLAQCPQCQQFWDEALRLRSQMQLTDIDRAAAPPNLNDVILAGVNDPWRKLEQRRMVTLAIGRIALVVMALVWLAWAVQAVVAATTDPMVTSFAAVRLGVATALGLCAWRPSQVPGVLLVVGTMFTFTVGFAVRDAILGTGEFGFGGILIPLVSAIALVWTWVADRGIEVRRAWSYLSANPY</sequence>
<gene>
    <name evidence="3" type="ORF">AK829_05905</name>
</gene>
<feature type="transmembrane region" description="Helical" evidence="1">
    <location>
        <begin position="119"/>
        <end position="138"/>
    </location>
</feature>
<evidence type="ECO:0000256" key="1">
    <source>
        <dbReference type="SAM" id="Phobius"/>
    </source>
</evidence>
<feature type="transmembrane region" description="Helical" evidence="1">
    <location>
        <begin position="86"/>
        <end position="107"/>
    </location>
</feature>
<feature type="transmembrane region" description="Helical" evidence="1">
    <location>
        <begin position="145"/>
        <end position="166"/>
    </location>
</feature>
<name>A0A0K1RBH4_9CORY</name>
<dbReference type="AlphaFoldDB" id="A0A0K1RBH4"/>
<feature type="transmembrane region" description="Helical" evidence="1">
    <location>
        <begin position="172"/>
        <end position="192"/>
    </location>
</feature>
<dbReference type="PATRIC" id="fig|156976.3.peg.1173"/>